<dbReference type="EMBL" id="MU266399">
    <property type="protein sequence ID" value="KAH7925560.1"/>
    <property type="molecule type" value="Genomic_DNA"/>
</dbReference>
<keyword evidence="2" id="KW-1185">Reference proteome</keyword>
<proteinExistence type="predicted"/>
<protein>
    <submittedName>
        <fullName evidence="1">Uncharacterized protein</fullName>
    </submittedName>
</protein>
<dbReference type="Proteomes" id="UP000790709">
    <property type="component" value="Unassembled WGS sequence"/>
</dbReference>
<comment type="caution">
    <text evidence="1">The sequence shown here is derived from an EMBL/GenBank/DDBJ whole genome shotgun (WGS) entry which is preliminary data.</text>
</comment>
<gene>
    <name evidence="1" type="ORF">BV22DRAFT_423244</name>
</gene>
<organism evidence="1 2">
    <name type="scientific">Leucogyrophana mollusca</name>
    <dbReference type="NCBI Taxonomy" id="85980"/>
    <lineage>
        <taxon>Eukaryota</taxon>
        <taxon>Fungi</taxon>
        <taxon>Dikarya</taxon>
        <taxon>Basidiomycota</taxon>
        <taxon>Agaricomycotina</taxon>
        <taxon>Agaricomycetes</taxon>
        <taxon>Agaricomycetidae</taxon>
        <taxon>Boletales</taxon>
        <taxon>Boletales incertae sedis</taxon>
        <taxon>Leucogyrophana</taxon>
    </lineage>
</organism>
<reference evidence="1" key="1">
    <citation type="journal article" date="2021" name="New Phytol.">
        <title>Evolutionary innovations through gain and loss of genes in the ectomycorrhizal Boletales.</title>
        <authorList>
            <person name="Wu G."/>
            <person name="Miyauchi S."/>
            <person name="Morin E."/>
            <person name="Kuo A."/>
            <person name="Drula E."/>
            <person name="Varga T."/>
            <person name="Kohler A."/>
            <person name="Feng B."/>
            <person name="Cao Y."/>
            <person name="Lipzen A."/>
            <person name="Daum C."/>
            <person name="Hundley H."/>
            <person name="Pangilinan J."/>
            <person name="Johnson J."/>
            <person name="Barry K."/>
            <person name="LaButti K."/>
            <person name="Ng V."/>
            <person name="Ahrendt S."/>
            <person name="Min B."/>
            <person name="Choi I.G."/>
            <person name="Park H."/>
            <person name="Plett J.M."/>
            <person name="Magnuson J."/>
            <person name="Spatafora J.W."/>
            <person name="Nagy L.G."/>
            <person name="Henrissat B."/>
            <person name="Grigoriev I.V."/>
            <person name="Yang Z.L."/>
            <person name="Xu J."/>
            <person name="Martin F.M."/>
        </authorList>
    </citation>
    <scope>NUCLEOTIDE SEQUENCE</scope>
    <source>
        <strain evidence="1">KUC20120723A-06</strain>
    </source>
</reference>
<evidence type="ECO:0000313" key="1">
    <source>
        <dbReference type="EMBL" id="KAH7925560.1"/>
    </source>
</evidence>
<evidence type="ECO:0000313" key="2">
    <source>
        <dbReference type="Proteomes" id="UP000790709"/>
    </source>
</evidence>
<name>A0ACB8BI85_9AGAM</name>
<sequence length="115" mass="12633">MRSRFTQNLIAEANMRRSQTGASAAAKTLKIRSSGMSKHSSFPPHIPYTQSRFIPRKTVKVTTSVHRLALGEIPTSAQQPRPCSHSKLISSRSMSIVCSTSHCVALDLVGLSRLR</sequence>
<accession>A0ACB8BI85</accession>